<dbReference type="SMART" id="SM00631">
    <property type="entry name" value="Zn_pept"/>
    <property type="match status" value="1"/>
</dbReference>
<evidence type="ECO:0000313" key="13">
    <source>
        <dbReference type="EMBL" id="KMQ84409.1"/>
    </source>
</evidence>
<gene>
    <name evidence="13" type="ORF">RF55_17801</name>
</gene>
<dbReference type="Pfam" id="PF00246">
    <property type="entry name" value="Peptidase_M14"/>
    <property type="match status" value="2"/>
</dbReference>
<sequence length="284" mass="32484">MIQIHDGFTFWNIPNLKNRIVNLMVAPHKLPQFNEIMVQIGISYQINIENVQEFIDQTTPANRSTSFDFNSYHTLEEIYKNLNDLAERYPDNVQIIIGGETYEGRYIKGVKVSFTVNNPGIFIEGGIHAKEWISPATVMYILHQVLTSKDVDVRAMAESHDWYIFPVFNPDGYVYTHTTHAIGLKAIAALKKRYGTEYQTGNIAETIYKVTGSSVDYIKATYGKNITYVYELRDRDHYGFLMPPDQIIPTGEEIMDSLVVMFKEAKARGHPTSNRNLCLISNLN</sequence>
<evidence type="ECO:0000256" key="8">
    <source>
        <dbReference type="ARBA" id="ARBA00022833"/>
    </source>
</evidence>
<dbReference type="AlphaFoldDB" id="A0A0J7K288"/>
<keyword evidence="3 13" id="KW-0121">Carboxypeptidase</keyword>
<dbReference type="GO" id="GO:0008270">
    <property type="term" value="F:zinc ion binding"/>
    <property type="evidence" value="ECO:0007669"/>
    <property type="project" value="InterPro"/>
</dbReference>
<keyword evidence="8" id="KW-0862">Zinc</keyword>
<comment type="caution">
    <text evidence="11">Lacks conserved residue(s) required for the propagation of feature annotation.</text>
</comment>
<accession>A0A0J7K288</accession>
<dbReference type="Proteomes" id="UP000036403">
    <property type="component" value="Unassembled WGS sequence"/>
</dbReference>
<dbReference type="Gene3D" id="3.40.630.10">
    <property type="entry name" value="Zn peptidases"/>
    <property type="match status" value="2"/>
</dbReference>
<comment type="similarity">
    <text evidence="2 11">Belongs to the peptidase M14 family.</text>
</comment>
<dbReference type="PROSITE" id="PS52035">
    <property type="entry name" value="PEPTIDASE_M14"/>
    <property type="match status" value="1"/>
</dbReference>
<dbReference type="InterPro" id="IPR057246">
    <property type="entry name" value="CARBOXYPEPT_ZN_1"/>
</dbReference>
<dbReference type="SUPFAM" id="SSF54897">
    <property type="entry name" value="Protease propeptides/inhibitors"/>
    <property type="match status" value="1"/>
</dbReference>
<reference evidence="13 14" key="1">
    <citation type="submission" date="2015-04" db="EMBL/GenBank/DDBJ databases">
        <title>Lasius niger genome sequencing.</title>
        <authorList>
            <person name="Konorov E.A."/>
            <person name="Nikitin M.A."/>
            <person name="Kirill M.V."/>
            <person name="Chang P."/>
        </authorList>
    </citation>
    <scope>NUCLEOTIDE SEQUENCE [LARGE SCALE GENOMIC DNA]</scope>
    <source>
        <tissue evidence="13">Whole</tissue>
    </source>
</reference>
<evidence type="ECO:0000256" key="2">
    <source>
        <dbReference type="ARBA" id="ARBA00005988"/>
    </source>
</evidence>
<evidence type="ECO:0000256" key="9">
    <source>
        <dbReference type="ARBA" id="ARBA00023049"/>
    </source>
</evidence>
<keyword evidence="6" id="KW-0732">Signal</keyword>
<dbReference type="InterPro" id="IPR036990">
    <property type="entry name" value="M14A-like_propep"/>
</dbReference>
<dbReference type="SUPFAM" id="SSF53187">
    <property type="entry name" value="Zn-dependent exopeptidases"/>
    <property type="match status" value="1"/>
</dbReference>
<organism evidence="13 14">
    <name type="scientific">Lasius niger</name>
    <name type="common">Black garden ant</name>
    <dbReference type="NCBI Taxonomy" id="67767"/>
    <lineage>
        <taxon>Eukaryota</taxon>
        <taxon>Metazoa</taxon>
        <taxon>Ecdysozoa</taxon>
        <taxon>Arthropoda</taxon>
        <taxon>Hexapoda</taxon>
        <taxon>Insecta</taxon>
        <taxon>Pterygota</taxon>
        <taxon>Neoptera</taxon>
        <taxon>Endopterygota</taxon>
        <taxon>Hymenoptera</taxon>
        <taxon>Apocrita</taxon>
        <taxon>Aculeata</taxon>
        <taxon>Formicoidea</taxon>
        <taxon>Formicidae</taxon>
        <taxon>Formicinae</taxon>
        <taxon>Lasius</taxon>
        <taxon>Lasius</taxon>
    </lineage>
</organism>
<evidence type="ECO:0000256" key="6">
    <source>
        <dbReference type="ARBA" id="ARBA00022729"/>
    </source>
</evidence>
<evidence type="ECO:0000256" key="11">
    <source>
        <dbReference type="PROSITE-ProRule" id="PRU01379"/>
    </source>
</evidence>
<evidence type="ECO:0000256" key="1">
    <source>
        <dbReference type="ARBA" id="ARBA00001947"/>
    </source>
</evidence>
<comment type="cofactor">
    <cofactor evidence="1">
        <name>Zn(2+)</name>
        <dbReference type="ChEBI" id="CHEBI:29105"/>
    </cofactor>
</comment>
<dbReference type="GO" id="GO:0005615">
    <property type="term" value="C:extracellular space"/>
    <property type="evidence" value="ECO:0007669"/>
    <property type="project" value="TreeGrafter"/>
</dbReference>
<dbReference type="InterPro" id="IPR003146">
    <property type="entry name" value="M14A_act_pep"/>
</dbReference>
<keyword evidence="4" id="KW-0645">Protease</keyword>
<evidence type="ECO:0000259" key="12">
    <source>
        <dbReference type="PROSITE" id="PS52035"/>
    </source>
</evidence>
<evidence type="ECO:0000256" key="4">
    <source>
        <dbReference type="ARBA" id="ARBA00022670"/>
    </source>
</evidence>
<dbReference type="Gene3D" id="3.30.70.340">
    <property type="entry name" value="Metallocarboxypeptidase-like"/>
    <property type="match status" value="1"/>
</dbReference>
<dbReference type="EMBL" id="LBMM01016481">
    <property type="protein sequence ID" value="KMQ84409.1"/>
    <property type="molecule type" value="Genomic_DNA"/>
</dbReference>
<evidence type="ECO:0000313" key="14">
    <source>
        <dbReference type="Proteomes" id="UP000036403"/>
    </source>
</evidence>
<keyword evidence="14" id="KW-1185">Reference proteome</keyword>
<protein>
    <submittedName>
        <fullName evidence="13">Zinc carboxypeptidase a 1</fullName>
    </submittedName>
</protein>
<dbReference type="FunFam" id="3.40.630.10:FF:000084">
    <property type="entry name" value="Carboxypeptidase B2"/>
    <property type="match status" value="1"/>
</dbReference>
<dbReference type="OrthoDB" id="3626597at2759"/>
<dbReference type="Pfam" id="PF02244">
    <property type="entry name" value="Propep_M14"/>
    <property type="match status" value="1"/>
</dbReference>
<dbReference type="PANTHER" id="PTHR11705:SF153">
    <property type="entry name" value="ZINC CARBOXYPEPTIDASE A 1-LIKE PROTEIN"/>
    <property type="match status" value="1"/>
</dbReference>
<dbReference type="PROSITE" id="PS00132">
    <property type="entry name" value="CARBOXYPEPT_ZN_1"/>
    <property type="match status" value="1"/>
</dbReference>
<evidence type="ECO:0000256" key="10">
    <source>
        <dbReference type="ARBA" id="ARBA00023157"/>
    </source>
</evidence>
<dbReference type="InterPro" id="IPR000834">
    <property type="entry name" value="Peptidase_M14"/>
</dbReference>
<dbReference type="GO" id="GO:0006508">
    <property type="term" value="P:proteolysis"/>
    <property type="evidence" value="ECO:0007669"/>
    <property type="project" value="UniProtKB-KW"/>
</dbReference>
<feature type="domain" description="Peptidase M14" evidence="12">
    <location>
        <begin position="71"/>
        <end position="284"/>
    </location>
</feature>
<dbReference type="STRING" id="67767.A0A0J7K288"/>
<evidence type="ECO:0000256" key="5">
    <source>
        <dbReference type="ARBA" id="ARBA00022723"/>
    </source>
</evidence>
<keyword evidence="5" id="KW-0479">Metal-binding</keyword>
<keyword evidence="7" id="KW-0378">Hydrolase</keyword>
<dbReference type="GO" id="GO:0004181">
    <property type="term" value="F:metallocarboxypeptidase activity"/>
    <property type="evidence" value="ECO:0007669"/>
    <property type="project" value="InterPro"/>
</dbReference>
<keyword evidence="10" id="KW-1015">Disulfide bond</keyword>
<dbReference type="PANTHER" id="PTHR11705">
    <property type="entry name" value="PROTEASE FAMILY M14 CARBOXYPEPTIDASE A,B"/>
    <property type="match status" value="1"/>
</dbReference>
<evidence type="ECO:0000256" key="3">
    <source>
        <dbReference type="ARBA" id="ARBA00022645"/>
    </source>
</evidence>
<evidence type="ECO:0000256" key="7">
    <source>
        <dbReference type="ARBA" id="ARBA00022801"/>
    </source>
</evidence>
<proteinExistence type="inferred from homology"/>
<name>A0A0J7K288_LASNI</name>
<keyword evidence="9" id="KW-0482">Metalloprotease</keyword>
<comment type="caution">
    <text evidence="13">The sequence shown here is derived from an EMBL/GenBank/DDBJ whole genome shotgun (WGS) entry which is preliminary data.</text>
</comment>
<dbReference type="PaxDb" id="67767-A0A0J7K288"/>